<evidence type="ECO:0000313" key="7">
    <source>
        <dbReference type="Proteomes" id="UP000050384"/>
    </source>
</evidence>
<dbReference type="Gene3D" id="3.40.630.10">
    <property type="entry name" value="Zn peptidases"/>
    <property type="match status" value="1"/>
</dbReference>
<dbReference type="Pfam" id="PF01546">
    <property type="entry name" value="Peptidase_M20"/>
    <property type="match status" value="1"/>
</dbReference>
<dbReference type="Gene3D" id="3.30.70.360">
    <property type="match status" value="1"/>
</dbReference>
<dbReference type="InterPro" id="IPR036264">
    <property type="entry name" value="Bact_exopeptidase_dim_dom"/>
</dbReference>
<dbReference type="PANTHER" id="PTHR43808:SF10">
    <property type="entry name" value="BLL3749 PROTEIN"/>
    <property type="match status" value="1"/>
</dbReference>
<feature type="chain" id="PRO_5006175467" evidence="4">
    <location>
        <begin position="24"/>
        <end position="244"/>
    </location>
</feature>
<keyword evidence="2" id="KW-0378">Hydrolase</keyword>
<evidence type="ECO:0000256" key="2">
    <source>
        <dbReference type="ARBA" id="ARBA00022801"/>
    </source>
</evidence>
<evidence type="ECO:0000256" key="4">
    <source>
        <dbReference type="SAM" id="SignalP"/>
    </source>
</evidence>
<sequence length="244" mass="25676">MHPRSFPTVAALGFSLLSLSALAADLSPDQLLNKAQAEQKAYLATVKELVDVDTGTGQAPGLKTVSALLVERLKALGAEVTTTPADPSAGDNIVGTFKGNGTRSFLLMVHYDTVFGPGTAARRPFRLDSERAYGPGVADAKGGVAMILHSLKLLQDQQFKDFGTLTVLFNPDEETGSSGSKKVIAELARQHDYVFSYEPPDKDAVTVATNGINGLLLDVKGKSSHAGSAPEAGRNAAIELAHQM</sequence>
<keyword evidence="4" id="KW-0732">Signal</keyword>
<evidence type="ECO:0000259" key="5">
    <source>
        <dbReference type="Pfam" id="PF07687"/>
    </source>
</evidence>
<feature type="domain" description="Peptidase M20 dimerisation" evidence="5">
    <location>
        <begin position="208"/>
        <end position="243"/>
    </location>
</feature>
<name>A0A0Q0C3P7_PSESX</name>
<evidence type="ECO:0000313" key="6">
    <source>
        <dbReference type="EMBL" id="KPZ01732.1"/>
    </source>
</evidence>
<dbReference type="Proteomes" id="UP000050384">
    <property type="component" value="Unassembled WGS sequence"/>
</dbReference>
<comment type="caution">
    <text evidence="6">The sequence shown here is derived from an EMBL/GenBank/DDBJ whole genome shotgun (WGS) entry which is preliminary data.</text>
</comment>
<keyword evidence="1" id="KW-0479">Metal-binding</keyword>
<dbReference type="Pfam" id="PF07687">
    <property type="entry name" value="M20_dimer"/>
    <property type="match status" value="1"/>
</dbReference>
<dbReference type="RefSeq" id="WP_144434544.1">
    <property type="nucleotide sequence ID" value="NZ_LJRI01000429.1"/>
</dbReference>
<feature type="signal peptide" evidence="4">
    <location>
        <begin position="1"/>
        <end position="23"/>
    </location>
</feature>
<dbReference type="NCBIfam" id="NF004788">
    <property type="entry name" value="PRK06133.1"/>
    <property type="match status" value="1"/>
</dbReference>
<dbReference type="InterPro" id="IPR050072">
    <property type="entry name" value="Peptidase_M20A"/>
</dbReference>
<keyword evidence="3" id="KW-0170">Cobalt</keyword>
<dbReference type="PANTHER" id="PTHR43808">
    <property type="entry name" value="ACETYLORNITHINE DEACETYLASE"/>
    <property type="match status" value="1"/>
</dbReference>
<proteinExistence type="predicted"/>
<dbReference type="GO" id="GO:0016787">
    <property type="term" value="F:hydrolase activity"/>
    <property type="evidence" value="ECO:0007669"/>
    <property type="project" value="UniProtKB-KW"/>
</dbReference>
<dbReference type="EMBL" id="LJRI01000429">
    <property type="protein sequence ID" value="KPZ01732.1"/>
    <property type="molecule type" value="Genomic_DNA"/>
</dbReference>
<accession>A0A0Q0C3P7</accession>
<reference evidence="6 7" key="1">
    <citation type="submission" date="2015-09" db="EMBL/GenBank/DDBJ databases">
        <title>Genome announcement of multiple Pseudomonas syringae strains.</title>
        <authorList>
            <person name="Thakur S."/>
            <person name="Wang P.W."/>
            <person name="Gong Y."/>
            <person name="Weir B.S."/>
            <person name="Guttman D.S."/>
        </authorList>
    </citation>
    <scope>NUCLEOTIDE SEQUENCE [LARGE SCALE GENOMIC DNA]</scope>
    <source>
        <strain evidence="6 7">ICMP16929</strain>
    </source>
</reference>
<dbReference type="SUPFAM" id="SSF53187">
    <property type="entry name" value="Zn-dependent exopeptidases"/>
    <property type="match status" value="1"/>
</dbReference>
<evidence type="ECO:0000256" key="3">
    <source>
        <dbReference type="ARBA" id="ARBA00023285"/>
    </source>
</evidence>
<organism evidence="6 7">
    <name type="scientific">Pseudomonas syringae pv. spinaceae</name>
    <dbReference type="NCBI Taxonomy" id="264459"/>
    <lineage>
        <taxon>Bacteria</taxon>
        <taxon>Pseudomonadati</taxon>
        <taxon>Pseudomonadota</taxon>
        <taxon>Gammaproteobacteria</taxon>
        <taxon>Pseudomonadales</taxon>
        <taxon>Pseudomonadaceae</taxon>
        <taxon>Pseudomonas</taxon>
        <taxon>Pseudomonas syringae</taxon>
    </lineage>
</organism>
<gene>
    <name evidence="6" type="ORF">ALO94_100717</name>
</gene>
<dbReference type="InterPro" id="IPR002933">
    <property type="entry name" value="Peptidase_M20"/>
</dbReference>
<dbReference type="SUPFAM" id="SSF55031">
    <property type="entry name" value="Bacterial exopeptidase dimerisation domain"/>
    <property type="match status" value="1"/>
</dbReference>
<protein>
    <submittedName>
        <fullName evidence="6">Peptidase, M20/M25/M40 family</fullName>
    </submittedName>
</protein>
<feature type="non-terminal residue" evidence="6">
    <location>
        <position position="244"/>
    </location>
</feature>
<dbReference type="InterPro" id="IPR011650">
    <property type="entry name" value="Peptidase_M20_dimer"/>
</dbReference>
<dbReference type="GO" id="GO:0046872">
    <property type="term" value="F:metal ion binding"/>
    <property type="evidence" value="ECO:0007669"/>
    <property type="project" value="UniProtKB-KW"/>
</dbReference>
<dbReference type="AlphaFoldDB" id="A0A0Q0C3P7"/>
<evidence type="ECO:0000256" key="1">
    <source>
        <dbReference type="ARBA" id="ARBA00022723"/>
    </source>
</evidence>